<evidence type="ECO:0000313" key="18">
    <source>
        <dbReference type="EMBL" id="RLV60665.1"/>
    </source>
</evidence>
<evidence type="ECO:0000259" key="16">
    <source>
        <dbReference type="PROSITE" id="PS50109"/>
    </source>
</evidence>
<feature type="compositionally biased region" description="Basic and acidic residues" evidence="14">
    <location>
        <begin position="706"/>
        <end position="721"/>
    </location>
</feature>
<feature type="region of interest" description="Disordered" evidence="14">
    <location>
        <begin position="696"/>
        <end position="721"/>
    </location>
</feature>
<dbReference type="Pfam" id="PF02518">
    <property type="entry name" value="HATPase_c"/>
    <property type="match status" value="1"/>
</dbReference>
<evidence type="ECO:0000256" key="7">
    <source>
        <dbReference type="ARBA" id="ARBA00022692"/>
    </source>
</evidence>
<keyword evidence="5" id="KW-0597">Phosphoprotein</keyword>
<dbReference type="InterPro" id="IPR050398">
    <property type="entry name" value="HssS/ArlS-like"/>
</dbReference>
<evidence type="ECO:0000256" key="5">
    <source>
        <dbReference type="ARBA" id="ARBA00022553"/>
    </source>
</evidence>
<keyword evidence="4" id="KW-1003">Cell membrane</keyword>
<dbReference type="SUPFAM" id="SSF47384">
    <property type="entry name" value="Homodimeric domain of signal transducing histidine kinase"/>
    <property type="match status" value="1"/>
</dbReference>
<dbReference type="Gene3D" id="1.10.287.130">
    <property type="match status" value="1"/>
</dbReference>
<protein>
    <recommendedName>
        <fullName evidence="3">histidine kinase</fullName>
        <ecNumber evidence="3">2.7.13.3</ecNumber>
    </recommendedName>
</protein>
<keyword evidence="19" id="KW-1185">Reference proteome</keyword>
<evidence type="ECO:0000256" key="13">
    <source>
        <dbReference type="ARBA" id="ARBA00023136"/>
    </source>
</evidence>
<proteinExistence type="predicted"/>
<feature type="domain" description="Histidine kinase" evidence="16">
    <location>
        <begin position="487"/>
        <end position="701"/>
    </location>
</feature>
<evidence type="ECO:0000256" key="12">
    <source>
        <dbReference type="ARBA" id="ARBA00023012"/>
    </source>
</evidence>
<name>A0A3L8PZC6_9GAMM</name>
<evidence type="ECO:0000256" key="15">
    <source>
        <dbReference type="SAM" id="Phobius"/>
    </source>
</evidence>
<evidence type="ECO:0000256" key="3">
    <source>
        <dbReference type="ARBA" id="ARBA00012438"/>
    </source>
</evidence>
<organism evidence="18 19">
    <name type="scientific">Parashewanella curva</name>
    <dbReference type="NCBI Taxonomy" id="2338552"/>
    <lineage>
        <taxon>Bacteria</taxon>
        <taxon>Pseudomonadati</taxon>
        <taxon>Pseudomonadota</taxon>
        <taxon>Gammaproteobacteria</taxon>
        <taxon>Alteromonadales</taxon>
        <taxon>Shewanellaceae</taxon>
        <taxon>Parashewanella</taxon>
    </lineage>
</organism>
<evidence type="ECO:0000256" key="14">
    <source>
        <dbReference type="SAM" id="MobiDB-lite"/>
    </source>
</evidence>
<evidence type="ECO:0000313" key="19">
    <source>
        <dbReference type="Proteomes" id="UP000281474"/>
    </source>
</evidence>
<dbReference type="PROSITE" id="PS50885">
    <property type="entry name" value="HAMP"/>
    <property type="match status" value="1"/>
</dbReference>
<dbReference type="RefSeq" id="WP_121838115.1">
    <property type="nucleotide sequence ID" value="NZ_ML014762.1"/>
</dbReference>
<keyword evidence="7 15" id="KW-0812">Transmembrane</keyword>
<keyword evidence="8" id="KW-0547">Nucleotide-binding</keyword>
<dbReference type="InterPro" id="IPR036890">
    <property type="entry name" value="HATPase_C_sf"/>
</dbReference>
<evidence type="ECO:0000256" key="4">
    <source>
        <dbReference type="ARBA" id="ARBA00022475"/>
    </source>
</evidence>
<gene>
    <name evidence="18" type="ORF">D5018_06070</name>
</gene>
<dbReference type="SUPFAM" id="SSF55874">
    <property type="entry name" value="ATPase domain of HSP90 chaperone/DNA topoisomerase II/histidine kinase"/>
    <property type="match status" value="1"/>
</dbReference>
<dbReference type="InterPro" id="IPR003594">
    <property type="entry name" value="HATPase_dom"/>
</dbReference>
<comment type="catalytic activity">
    <reaction evidence="1">
        <text>ATP + protein L-histidine = ADP + protein N-phospho-L-histidine.</text>
        <dbReference type="EC" id="2.7.13.3"/>
    </reaction>
</comment>
<dbReference type="AlphaFoldDB" id="A0A3L8PZC6"/>
<comment type="caution">
    <text evidence="18">The sequence shown here is derived from an EMBL/GenBank/DDBJ whole genome shotgun (WGS) entry which is preliminary data.</text>
</comment>
<evidence type="ECO:0000259" key="17">
    <source>
        <dbReference type="PROSITE" id="PS50885"/>
    </source>
</evidence>
<evidence type="ECO:0000256" key="11">
    <source>
        <dbReference type="ARBA" id="ARBA00022989"/>
    </source>
</evidence>
<keyword evidence="9" id="KW-0418">Kinase</keyword>
<dbReference type="Pfam" id="PF00512">
    <property type="entry name" value="HisKA"/>
    <property type="match status" value="1"/>
</dbReference>
<accession>A0A3L8PZC6</accession>
<evidence type="ECO:0000256" key="8">
    <source>
        <dbReference type="ARBA" id="ARBA00022741"/>
    </source>
</evidence>
<evidence type="ECO:0000256" key="2">
    <source>
        <dbReference type="ARBA" id="ARBA00004651"/>
    </source>
</evidence>
<dbReference type="GO" id="GO:0005524">
    <property type="term" value="F:ATP binding"/>
    <property type="evidence" value="ECO:0007669"/>
    <property type="project" value="UniProtKB-KW"/>
</dbReference>
<dbReference type="InterPro" id="IPR036097">
    <property type="entry name" value="HisK_dim/P_sf"/>
</dbReference>
<dbReference type="PANTHER" id="PTHR45528">
    <property type="entry name" value="SENSOR HISTIDINE KINASE CPXA"/>
    <property type="match status" value="1"/>
</dbReference>
<dbReference type="EMBL" id="QZEI01000013">
    <property type="protein sequence ID" value="RLV60665.1"/>
    <property type="molecule type" value="Genomic_DNA"/>
</dbReference>
<dbReference type="CDD" id="cd00082">
    <property type="entry name" value="HisKA"/>
    <property type="match status" value="1"/>
</dbReference>
<sequence length="721" mass="80951">MRRLLYLKLPKFSLRTKFLVIVLFLSALPWFGYRYFNELDVYLKQTQLHNLSNTSQAVATALQQRPKLFERLNFSRDKIQPKDFYLYPLSNPVHFTGSTDDLPLKQSPAKIFSSHNSSSQAIIQVGQYENQVFMSFHITVPNLDLNHSSHSPYASQYLQISTVKDHRFNRYLITISASGKLNGFLLPDDPAMMTPLTPESVIEGMWTLTNDGILLQLTLPKGLLGEAMAFESFFHTIHGTTSITSSPVNSPLTLGRLIEPSSDIEQIIDSLDNSDSRIWVLNHAGQVLAQGGDIHASGQSWSSGVSTISSVPDILKPIYHWLIGTQNLSFVDPNQQQIQFDDPMTHRALSGFKGQSETALADSDTELLSSITPIWHQGVVVGAVLTQQTTQGIQELRSHAMTSLLNTALIVTILASVSMLIFATSISRRITQLRDQAESVIDSDGKIHAIDINSQNADEIGDLIRSFSSMLTRVEHYNHYLENMSSRLSHELRTPITIVRSSLEHLELQQGSENDSKYLLRAQEGLQRLNGILNSMSEATRIEQTIDSEPRSSVNLSQLVNNCFDIYQQIYPEHQFHAEIQADIHILGVEDYLAQMFDKVIANAAEFSKPNEPIIIQLIKEKQQAELSITNTGPMLPEGMESEIFNSMVSIREHENKQKPHLGLGLYISSIISRFHYGNIQAKSCSKNHTTTISANFPLLTPNGEQDERKPTNHSPKFDRL</sequence>
<keyword evidence="11 15" id="KW-1133">Transmembrane helix</keyword>
<dbReference type="InterPro" id="IPR003660">
    <property type="entry name" value="HAMP_dom"/>
</dbReference>
<reference evidence="18 19" key="1">
    <citation type="submission" date="2018-09" db="EMBL/GenBank/DDBJ databases">
        <title>Phylogeny of the Shewanellaceae, and recommendation for two new genera, Pseudoshewanella and Parashewanella.</title>
        <authorList>
            <person name="Wang G."/>
        </authorList>
    </citation>
    <scope>NUCLEOTIDE SEQUENCE [LARGE SCALE GENOMIC DNA]</scope>
    <source>
        <strain evidence="18 19">C51</strain>
    </source>
</reference>
<dbReference type="Proteomes" id="UP000281474">
    <property type="component" value="Unassembled WGS sequence"/>
</dbReference>
<evidence type="ECO:0000256" key="9">
    <source>
        <dbReference type="ARBA" id="ARBA00022777"/>
    </source>
</evidence>
<evidence type="ECO:0000256" key="6">
    <source>
        <dbReference type="ARBA" id="ARBA00022679"/>
    </source>
</evidence>
<feature type="transmembrane region" description="Helical" evidence="15">
    <location>
        <begin position="404"/>
        <end position="426"/>
    </location>
</feature>
<keyword evidence="13 15" id="KW-0472">Membrane</keyword>
<dbReference type="InterPro" id="IPR003661">
    <property type="entry name" value="HisK_dim/P_dom"/>
</dbReference>
<dbReference type="PANTHER" id="PTHR45528:SF1">
    <property type="entry name" value="SENSOR HISTIDINE KINASE CPXA"/>
    <property type="match status" value="1"/>
</dbReference>
<dbReference type="OrthoDB" id="6735159at2"/>
<dbReference type="Gene3D" id="6.10.340.10">
    <property type="match status" value="1"/>
</dbReference>
<keyword evidence="12" id="KW-0902">Two-component regulatory system</keyword>
<keyword evidence="10" id="KW-0067">ATP-binding</keyword>
<dbReference type="GO" id="GO:0005886">
    <property type="term" value="C:plasma membrane"/>
    <property type="evidence" value="ECO:0007669"/>
    <property type="project" value="UniProtKB-SubCell"/>
</dbReference>
<dbReference type="SMART" id="SM00388">
    <property type="entry name" value="HisKA"/>
    <property type="match status" value="1"/>
</dbReference>
<comment type="subcellular location">
    <subcellularLocation>
        <location evidence="2">Cell membrane</location>
        <topology evidence="2">Multi-pass membrane protein</topology>
    </subcellularLocation>
</comment>
<dbReference type="CDD" id="cd06225">
    <property type="entry name" value="HAMP"/>
    <property type="match status" value="1"/>
</dbReference>
<dbReference type="EC" id="2.7.13.3" evidence="3"/>
<dbReference type="GO" id="GO:0000155">
    <property type="term" value="F:phosphorelay sensor kinase activity"/>
    <property type="evidence" value="ECO:0007669"/>
    <property type="project" value="InterPro"/>
</dbReference>
<evidence type="ECO:0000256" key="10">
    <source>
        <dbReference type="ARBA" id="ARBA00022840"/>
    </source>
</evidence>
<dbReference type="InterPro" id="IPR005467">
    <property type="entry name" value="His_kinase_dom"/>
</dbReference>
<evidence type="ECO:0000256" key="1">
    <source>
        <dbReference type="ARBA" id="ARBA00000085"/>
    </source>
</evidence>
<dbReference type="SMART" id="SM00387">
    <property type="entry name" value="HATPase_c"/>
    <property type="match status" value="1"/>
</dbReference>
<dbReference type="PROSITE" id="PS50109">
    <property type="entry name" value="HIS_KIN"/>
    <property type="match status" value="1"/>
</dbReference>
<keyword evidence="6" id="KW-0808">Transferase</keyword>
<dbReference type="Gene3D" id="3.30.565.10">
    <property type="entry name" value="Histidine kinase-like ATPase, C-terminal domain"/>
    <property type="match status" value="1"/>
</dbReference>
<feature type="domain" description="HAMP" evidence="17">
    <location>
        <begin position="424"/>
        <end position="479"/>
    </location>
</feature>